<evidence type="ECO:0000256" key="5">
    <source>
        <dbReference type="SAM" id="SignalP"/>
    </source>
</evidence>
<evidence type="ECO:0000313" key="6">
    <source>
        <dbReference type="EMBL" id="KAK0611094.1"/>
    </source>
</evidence>
<keyword evidence="5" id="KW-0732">Signal</keyword>
<dbReference type="AlphaFoldDB" id="A0AA39W4B3"/>
<keyword evidence="1" id="KW-0880">Kelch repeat</keyword>
<dbReference type="Proteomes" id="UP001175000">
    <property type="component" value="Unassembled WGS sequence"/>
</dbReference>
<keyword evidence="4" id="KW-0812">Transmembrane</keyword>
<keyword evidence="2" id="KW-0677">Repeat</keyword>
<evidence type="ECO:0008006" key="8">
    <source>
        <dbReference type="Google" id="ProtNLM"/>
    </source>
</evidence>
<feature type="signal peptide" evidence="5">
    <location>
        <begin position="1"/>
        <end position="23"/>
    </location>
</feature>
<evidence type="ECO:0000256" key="2">
    <source>
        <dbReference type="ARBA" id="ARBA00022737"/>
    </source>
</evidence>
<feature type="region of interest" description="Disordered" evidence="3">
    <location>
        <begin position="449"/>
        <end position="481"/>
    </location>
</feature>
<feature type="chain" id="PRO_5041371023" description="Kelch repeat protein" evidence="5">
    <location>
        <begin position="24"/>
        <end position="588"/>
    </location>
</feature>
<feature type="compositionally biased region" description="Pro residues" evidence="3">
    <location>
        <begin position="459"/>
        <end position="470"/>
    </location>
</feature>
<accession>A0AA39W4B3</accession>
<feature type="transmembrane region" description="Helical" evidence="4">
    <location>
        <begin position="487"/>
        <end position="508"/>
    </location>
</feature>
<gene>
    <name evidence="6" type="ORF">B0T14DRAFT_319380</name>
</gene>
<feature type="compositionally biased region" description="Low complexity" evidence="3">
    <location>
        <begin position="471"/>
        <end position="481"/>
    </location>
</feature>
<feature type="region of interest" description="Disordered" evidence="3">
    <location>
        <begin position="529"/>
        <end position="588"/>
    </location>
</feature>
<evidence type="ECO:0000313" key="7">
    <source>
        <dbReference type="Proteomes" id="UP001175000"/>
    </source>
</evidence>
<keyword evidence="7" id="KW-1185">Reference proteome</keyword>
<reference evidence="6" key="1">
    <citation type="submission" date="2023-06" db="EMBL/GenBank/DDBJ databases">
        <title>Genome-scale phylogeny and comparative genomics of the fungal order Sordariales.</title>
        <authorList>
            <consortium name="Lawrence Berkeley National Laboratory"/>
            <person name="Hensen N."/>
            <person name="Bonometti L."/>
            <person name="Westerberg I."/>
            <person name="Brannstrom I.O."/>
            <person name="Guillou S."/>
            <person name="Cros-Aarteil S."/>
            <person name="Calhoun S."/>
            <person name="Haridas S."/>
            <person name="Kuo A."/>
            <person name="Mondo S."/>
            <person name="Pangilinan J."/>
            <person name="Riley R."/>
            <person name="Labutti K."/>
            <person name="Andreopoulos B."/>
            <person name="Lipzen A."/>
            <person name="Chen C."/>
            <person name="Yanf M."/>
            <person name="Daum C."/>
            <person name="Ng V."/>
            <person name="Clum A."/>
            <person name="Steindorff A."/>
            <person name="Ohm R."/>
            <person name="Martin F."/>
            <person name="Silar P."/>
            <person name="Natvig D."/>
            <person name="Lalanne C."/>
            <person name="Gautier V."/>
            <person name="Ament-Velasquez S.L."/>
            <person name="Kruys A."/>
            <person name="Hutchinson M.I."/>
            <person name="Powell A.J."/>
            <person name="Barry K."/>
            <person name="Miller A.N."/>
            <person name="Grigoriev I.V."/>
            <person name="Debuchy R."/>
            <person name="Gladieux P."/>
            <person name="Thoren M.H."/>
            <person name="Johannesson H."/>
        </authorList>
    </citation>
    <scope>NUCLEOTIDE SEQUENCE</scope>
    <source>
        <strain evidence="6">CBS 606.72</strain>
    </source>
</reference>
<dbReference type="PANTHER" id="PTHR46093">
    <property type="entry name" value="ACYL-COA-BINDING DOMAIN-CONTAINING PROTEIN 5"/>
    <property type="match status" value="1"/>
</dbReference>
<dbReference type="InterPro" id="IPR015915">
    <property type="entry name" value="Kelch-typ_b-propeller"/>
</dbReference>
<keyword evidence="4" id="KW-1133">Transmembrane helix</keyword>
<keyword evidence="4" id="KW-0472">Membrane</keyword>
<evidence type="ECO:0000256" key="3">
    <source>
        <dbReference type="SAM" id="MobiDB-lite"/>
    </source>
</evidence>
<name>A0AA39W4B3_9PEZI</name>
<dbReference type="SUPFAM" id="SSF117281">
    <property type="entry name" value="Kelch motif"/>
    <property type="match status" value="1"/>
</dbReference>
<dbReference type="EMBL" id="JAULSU010000007">
    <property type="protein sequence ID" value="KAK0611094.1"/>
    <property type="molecule type" value="Genomic_DNA"/>
</dbReference>
<dbReference type="Gene3D" id="2.120.10.80">
    <property type="entry name" value="Kelch-type beta propeller"/>
    <property type="match status" value="1"/>
</dbReference>
<dbReference type="PANTHER" id="PTHR46093:SF18">
    <property type="entry name" value="FIBRONECTIN TYPE-III DOMAIN-CONTAINING PROTEIN"/>
    <property type="match status" value="1"/>
</dbReference>
<organism evidence="6 7">
    <name type="scientific">Immersiella caudata</name>
    <dbReference type="NCBI Taxonomy" id="314043"/>
    <lineage>
        <taxon>Eukaryota</taxon>
        <taxon>Fungi</taxon>
        <taxon>Dikarya</taxon>
        <taxon>Ascomycota</taxon>
        <taxon>Pezizomycotina</taxon>
        <taxon>Sordariomycetes</taxon>
        <taxon>Sordariomycetidae</taxon>
        <taxon>Sordariales</taxon>
        <taxon>Lasiosphaeriaceae</taxon>
        <taxon>Immersiella</taxon>
    </lineage>
</organism>
<proteinExistence type="predicted"/>
<protein>
    <recommendedName>
        <fullName evidence="8">Kelch repeat protein</fullName>
    </recommendedName>
</protein>
<sequence length="588" mass="61948">MVRSWGLPLLLIALRTCFMQGQAASASHAGTLQTRDDAPSTPDFLRRSFPAVVVVGDYVYIDGGEVSQLFGGKNGSAQQPSYAVNGTLSISLKTSWTNTSVTFKQSTKAAPLLNQQAIFRDPTASGFYIWGGGTPYFGQPPPLEIWKFTADGDGGGAWAKESPRGSTIVELTRSVRASQFSSTQSKDVAYFLGGYANAQTDTSVTGDTYLALPGLMAFNMTSGELTNSSSTGLGRFGTLVGASAQYVPFGPAGILLFLGGGEAPIATTYGAWTGVDFNTLSLYDLATGKWYSQPTTGSRPTRRERFCAVGVQGPNKTYEIFLYGGVDMQASRSSDEVHVLSLPGFVFFKAPGSSTARADHGCALVGRRQLLSVGGTDGFLGFPNSLLDPDPWKNGLGVFDMSRLAWSDGYKADAAPYESPSVVSEWYSQGGAKSVAWANAEVEKLFAETAPPSNNPTGTGPPPRDPPPLDPASVNPSPSPGPNVGTIVGGVIGGLAVLVVIAVGAYWFRRSKTANGGAVEEMNNGTAELPATAETWDPSKPVSEDYWAQLDSPPPQELPGHPSTELPSSHGFSEVLSPHGHSELPART</sequence>
<comment type="caution">
    <text evidence="6">The sequence shown here is derived from an EMBL/GenBank/DDBJ whole genome shotgun (WGS) entry which is preliminary data.</text>
</comment>
<evidence type="ECO:0000256" key="4">
    <source>
        <dbReference type="SAM" id="Phobius"/>
    </source>
</evidence>
<evidence type="ECO:0000256" key="1">
    <source>
        <dbReference type="ARBA" id="ARBA00022441"/>
    </source>
</evidence>